<comment type="function">
    <text evidence="6">Part of ribonuclease P, a protein complex that generates mature tRNA molecules by cleaving their 5'-ends.</text>
</comment>
<keyword evidence="5 6" id="KW-0378">Hydrolase</keyword>
<reference evidence="8" key="1">
    <citation type="journal article" date="2022" name="Microbiol. Resour. Announc.">
        <title>Draft Genome Sequence of a Methanogenic Archaeon from West Spitsbergen Permafrost.</title>
        <authorList>
            <person name="Trubitsyn V."/>
            <person name="Rivkina E."/>
            <person name="Shcherbakova V."/>
        </authorList>
    </citation>
    <scope>NUCLEOTIDE SEQUENCE [LARGE SCALE GENOMIC DNA]</scope>
    <source>
        <strain evidence="8">VT</strain>
    </source>
</reference>
<dbReference type="InterPro" id="IPR002759">
    <property type="entry name" value="Pop5/Rpp14/Rnp2-like"/>
</dbReference>
<keyword evidence="8" id="KW-1185">Reference proteome</keyword>
<dbReference type="EMBL" id="JAIOUQ010000007">
    <property type="protein sequence ID" value="MBZ2165621.1"/>
    <property type="molecule type" value="Genomic_DNA"/>
</dbReference>
<dbReference type="PANTHER" id="PTHR15441:SF2">
    <property type="entry name" value="RIBONUCLEASE P_MRP PROTEIN SUBUNIT POP5"/>
    <property type="match status" value="1"/>
</dbReference>
<dbReference type="Gene3D" id="3.30.70.3250">
    <property type="entry name" value="Ribonuclease P, Pop5 subunit"/>
    <property type="match status" value="1"/>
</dbReference>
<keyword evidence="4 6" id="KW-0255">Endonuclease</keyword>
<dbReference type="Pfam" id="PF01900">
    <property type="entry name" value="RNase_P_Rpp14"/>
    <property type="match status" value="1"/>
</dbReference>
<name>A0A8T5V199_9EURY</name>
<dbReference type="GO" id="GO:0005737">
    <property type="term" value="C:cytoplasm"/>
    <property type="evidence" value="ECO:0007669"/>
    <property type="project" value="UniProtKB-SubCell"/>
</dbReference>
<dbReference type="GO" id="GO:0001682">
    <property type="term" value="P:tRNA 5'-leader removal"/>
    <property type="evidence" value="ECO:0007669"/>
    <property type="project" value="UniProtKB-UniRule"/>
</dbReference>
<dbReference type="PIRSF" id="PIRSF004952">
    <property type="entry name" value="RNase_P_2"/>
    <property type="match status" value="1"/>
</dbReference>
<comment type="subunit">
    <text evidence="6">Consists of a catalytic RNA component and at least 4-5 protein subunits.</text>
</comment>
<comment type="subcellular location">
    <subcellularLocation>
        <location evidence="6">Cytoplasm</location>
    </subcellularLocation>
</comment>
<comment type="caution">
    <text evidence="7">The sequence shown here is derived from an EMBL/GenBank/DDBJ whole genome shotgun (WGS) entry which is preliminary data.</text>
</comment>
<comment type="similarity">
    <text evidence="6">Belongs to the eukaryotic/archaeal RNase P protein component 2 family.</text>
</comment>
<comment type="catalytic activity">
    <reaction evidence="6">
        <text>Endonucleolytic cleavage of RNA, removing 5'-extranucleotides from tRNA precursor.</text>
        <dbReference type="EC" id="3.1.26.5"/>
    </reaction>
</comment>
<dbReference type="SUPFAM" id="SSF160350">
    <property type="entry name" value="Rnp2-like"/>
    <property type="match status" value="1"/>
</dbReference>
<dbReference type="InterPro" id="IPR038085">
    <property type="entry name" value="Rnp2-like_sf"/>
</dbReference>
<organism evidence="7 8">
    <name type="scientific">Methanobacterium spitsbergense</name>
    <dbReference type="NCBI Taxonomy" id="2874285"/>
    <lineage>
        <taxon>Archaea</taxon>
        <taxon>Methanobacteriati</taxon>
        <taxon>Methanobacteriota</taxon>
        <taxon>Methanomada group</taxon>
        <taxon>Methanobacteria</taxon>
        <taxon>Methanobacteriales</taxon>
        <taxon>Methanobacteriaceae</taxon>
        <taxon>Methanobacterium</taxon>
    </lineage>
</organism>
<keyword evidence="2 6" id="KW-0819">tRNA processing</keyword>
<evidence type="ECO:0000313" key="8">
    <source>
        <dbReference type="Proteomes" id="UP000825933"/>
    </source>
</evidence>
<keyword evidence="3 6" id="KW-0540">Nuclease</keyword>
<dbReference type="GO" id="GO:0004526">
    <property type="term" value="F:ribonuclease P activity"/>
    <property type="evidence" value="ECO:0007669"/>
    <property type="project" value="UniProtKB-UniRule"/>
</dbReference>
<dbReference type="Proteomes" id="UP000825933">
    <property type="component" value="Unassembled WGS sequence"/>
</dbReference>
<evidence type="ECO:0000256" key="5">
    <source>
        <dbReference type="ARBA" id="ARBA00022801"/>
    </source>
</evidence>
<dbReference type="AlphaFoldDB" id="A0A8T5V199"/>
<evidence type="ECO:0000256" key="6">
    <source>
        <dbReference type="HAMAP-Rule" id="MF_00755"/>
    </source>
</evidence>
<evidence type="ECO:0000256" key="2">
    <source>
        <dbReference type="ARBA" id="ARBA00022694"/>
    </source>
</evidence>
<evidence type="ECO:0000256" key="3">
    <source>
        <dbReference type="ARBA" id="ARBA00022722"/>
    </source>
</evidence>
<dbReference type="EC" id="3.1.26.5" evidence="6"/>
<dbReference type="RefSeq" id="WP_223791227.1">
    <property type="nucleotide sequence ID" value="NZ_JAIOUQ010000007.1"/>
</dbReference>
<evidence type="ECO:0000256" key="4">
    <source>
        <dbReference type="ARBA" id="ARBA00022759"/>
    </source>
</evidence>
<dbReference type="GO" id="GO:0030677">
    <property type="term" value="C:ribonuclease P complex"/>
    <property type="evidence" value="ECO:0007669"/>
    <property type="project" value="UniProtKB-UniRule"/>
</dbReference>
<proteinExistence type="inferred from homology"/>
<dbReference type="HAMAP" id="MF_00755">
    <property type="entry name" value="RNase_P_2"/>
    <property type="match status" value="1"/>
</dbReference>
<sequence length="129" mass="14722">MIQKLKILPPTLRDKKRYIAFEVTSHGSLRRDDLISMILDASLYLYGACGAGKFDLWVVKLWQCKTDIDSTKGINEYRMKGILRCRREEIDSVMAIILTITNFRGKPVVFHTLGISGTIKSAIKNFIKL</sequence>
<keyword evidence="1 6" id="KW-0963">Cytoplasm</keyword>
<accession>A0A8T5V199</accession>
<gene>
    <name evidence="6" type="primary">rnp2</name>
    <name evidence="7" type="ORF">K8N75_06165</name>
</gene>
<evidence type="ECO:0000256" key="1">
    <source>
        <dbReference type="ARBA" id="ARBA00022490"/>
    </source>
</evidence>
<dbReference type="PANTHER" id="PTHR15441">
    <property type="entry name" value="RIBONUCLEASE P PROTEIN SUBUNIT P14"/>
    <property type="match status" value="1"/>
</dbReference>
<evidence type="ECO:0000313" key="7">
    <source>
        <dbReference type="EMBL" id="MBZ2165621.1"/>
    </source>
</evidence>
<protein>
    <recommendedName>
        <fullName evidence="6">Ribonuclease P protein component 2</fullName>
        <shortName evidence="6">RNase P component 2</shortName>
        <ecNumber evidence="6">3.1.26.5</ecNumber>
    </recommendedName>
    <alternativeName>
        <fullName evidence="6">Pop5</fullName>
    </alternativeName>
</protein>
<dbReference type="InterPro" id="IPR016434">
    <property type="entry name" value="Rnp2_archaea"/>
</dbReference>